<comment type="caution">
    <text evidence="1">The sequence shown here is derived from an EMBL/GenBank/DDBJ whole genome shotgun (WGS) entry which is preliminary data.</text>
</comment>
<name>A0ABU3K1H7_9ACTN</name>
<dbReference type="EMBL" id="JASKMA010000038">
    <property type="protein sequence ID" value="MDT6987967.1"/>
    <property type="molecule type" value="Genomic_DNA"/>
</dbReference>
<evidence type="ECO:0000313" key="2">
    <source>
        <dbReference type="Proteomes" id="UP001249760"/>
    </source>
</evidence>
<evidence type="ECO:0008006" key="3">
    <source>
        <dbReference type="Google" id="ProtNLM"/>
    </source>
</evidence>
<reference evidence="1 2" key="1">
    <citation type="submission" date="2023-05" db="EMBL/GenBank/DDBJ databases">
        <title>Streptomyces fuscus sp. nov., a brown-black pigment producing actinomyces isolated from dry sand of Sea duck farm.</title>
        <authorList>
            <person name="Xie J."/>
            <person name="Shen N."/>
        </authorList>
    </citation>
    <scope>NUCLEOTIDE SEQUENCE [LARGE SCALE GENOMIC DNA]</scope>
    <source>
        <strain evidence="1 2">CGMCC 4.1745</strain>
    </source>
</reference>
<keyword evidence="2" id="KW-1185">Reference proteome</keyword>
<organism evidence="1 2">
    <name type="scientific">Streptomyces lusitanus</name>
    <dbReference type="NCBI Taxonomy" id="68232"/>
    <lineage>
        <taxon>Bacteria</taxon>
        <taxon>Bacillati</taxon>
        <taxon>Actinomycetota</taxon>
        <taxon>Actinomycetes</taxon>
        <taxon>Kitasatosporales</taxon>
        <taxon>Streptomycetaceae</taxon>
        <taxon>Streptomyces</taxon>
    </lineage>
</organism>
<protein>
    <recommendedName>
        <fullName evidence="3">Transposase</fullName>
    </recommendedName>
</protein>
<gene>
    <name evidence="1" type="ORF">QNO04_31440</name>
</gene>
<accession>A0ABU3K1H7</accession>
<evidence type="ECO:0000313" key="1">
    <source>
        <dbReference type="EMBL" id="MDT6987967.1"/>
    </source>
</evidence>
<sequence>MHAVVESALGIDDGFRGATARGATFQGFELVTLGRHRRSGTKVLRRGGDALMDAELCDGEPIWRWGVDSWGRPGARAARPEA</sequence>
<proteinExistence type="predicted"/>
<dbReference type="Proteomes" id="UP001249760">
    <property type="component" value="Unassembled WGS sequence"/>
</dbReference>
<dbReference type="RefSeq" id="WP_394314044.1">
    <property type="nucleotide sequence ID" value="NZ_JASKMA010000038.1"/>
</dbReference>